<dbReference type="SUPFAM" id="SSF52980">
    <property type="entry name" value="Restriction endonuclease-like"/>
    <property type="match status" value="1"/>
</dbReference>
<feature type="domain" description="DUF559" evidence="1">
    <location>
        <begin position="234"/>
        <end position="301"/>
    </location>
</feature>
<dbReference type="Gene3D" id="3.40.960.10">
    <property type="entry name" value="VSR Endonuclease"/>
    <property type="match status" value="1"/>
</dbReference>
<comment type="caution">
    <text evidence="2">The sequence shown here is derived from an EMBL/GenBank/DDBJ whole genome shotgun (WGS) entry which is preliminary data.</text>
</comment>
<reference evidence="2 3" key="1">
    <citation type="submission" date="2020-02" db="EMBL/GenBank/DDBJ databases">
        <title>Whole-genome analyses of novel actinobacteria.</title>
        <authorList>
            <person name="Sahin N."/>
            <person name="Tokatli A."/>
        </authorList>
    </citation>
    <scope>NUCLEOTIDE SEQUENCE [LARGE SCALE GENOMIC DNA]</scope>
    <source>
        <strain evidence="2 3">YC504</strain>
    </source>
</reference>
<evidence type="ECO:0000313" key="3">
    <source>
        <dbReference type="Proteomes" id="UP000481109"/>
    </source>
</evidence>
<name>A0A6G4XVN8_9ACTN</name>
<evidence type="ECO:0000259" key="1">
    <source>
        <dbReference type="Pfam" id="PF04480"/>
    </source>
</evidence>
<dbReference type="RefSeq" id="WP_165336900.1">
    <property type="nucleotide sequence ID" value="NZ_JAAKZW010000340.1"/>
</dbReference>
<dbReference type="Pfam" id="PF04480">
    <property type="entry name" value="DUF559"/>
    <property type="match status" value="1"/>
</dbReference>
<dbReference type="InterPro" id="IPR007569">
    <property type="entry name" value="DUF559"/>
</dbReference>
<organism evidence="2 3">
    <name type="scientific">Streptomyces mesophilus</name>
    <dbReference type="NCBI Taxonomy" id="1775132"/>
    <lineage>
        <taxon>Bacteria</taxon>
        <taxon>Bacillati</taxon>
        <taxon>Actinomycetota</taxon>
        <taxon>Actinomycetes</taxon>
        <taxon>Kitasatosporales</taxon>
        <taxon>Streptomycetaceae</taxon>
        <taxon>Streptomyces</taxon>
    </lineage>
</organism>
<dbReference type="AlphaFoldDB" id="A0A6G4XVN8"/>
<dbReference type="Proteomes" id="UP000481109">
    <property type="component" value="Unassembled WGS sequence"/>
</dbReference>
<dbReference type="EMBL" id="JAAKZW010000340">
    <property type="protein sequence ID" value="NGO81508.1"/>
    <property type="molecule type" value="Genomic_DNA"/>
</dbReference>
<protein>
    <submittedName>
        <fullName evidence="2">DUF559 domain-containing protein</fullName>
    </submittedName>
</protein>
<dbReference type="InterPro" id="IPR011335">
    <property type="entry name" value="Restrct_endonuc-II-like"/>
</dbReference>
<gene>
    <name evidence="2" type="ORF">G6045_38500</name>
</gene>
<sequence>MRELRGIVRHGVLFLADAVAAGWSRGAVYGRVRKEGWVRLGTAAWAVPGAEVDVGMRVRAVQAASPHLIASHRTAARLQFIELFGNGEELEFTDLRGANRKLRPDAKVHRSVLTGRETREVDDGLRVTTPLRTLTDLLRTASLDDALTAVDSALTWRGRGDTRRPPLVGLDHLAAAAGELPHTGRRKARDRLALADPRCESVAETIARLRMYEAGLRPESQVELAAGRGRRVRVDFLFRERRVAVEIEGYAYHGSRAAHDRDLKRFNALQSCPEIDTVLRFTAVEVFASPATVIARIREALGVSLAASGRP</sequence>
<keyword evidence="3" id="KW-1185">Reference proteome</keyword>
<proteinExistence type="predicted"/>
<accession>A0A6G4XVN8</accession>
<evidence type="ECO:0000313" key="2">
    <source>
        <dbReference type="EMBL" id="NGO81508.1"/>
    </source>
</evidence>